<dbReference type="AlphaFoldDB" id="A0A9D4RVN1"/>
<sequence length="196" mass="22547">MYGLTTSFTSVDGAHSNRTFQSINLRKNPQTMVAQSPKDPENSVILMMDNSHVIKKVRHSVIISGISKGCTRNLLLPDESPIQWQMWVNTFEWDQQNGLKLHSKLTKEHIYPSTQSKMRDHLANDVLKNDMMYFMCQYQSSLVNGNVLNGIVQFLKKKHRELLIYSKTMHQYSRKMIIDYKNTKKLAIGSQIGAIA</sequence>
<name>A0A9D4RVN1_DREPO</name>
<evidence type="ECO:0000313" key="2">
    <source>
        <dbReference type="Proteomes" id="UP000828390"/>
    </source>
</evidence>
<proteinExistence type="predicted"/>
<keyword evidence="2" id="KW-1185">Reference proteome</keyword>
<gene>
    <name evidence="1" type="ORF">DPMN_006739</name>
</gene>
<accession>A0A9D4RVN1</accession>
<reference evidence="1" key="2">
    <citation type="submission" date="2020-11" db="EMBL/GenBank/DDBJ databases">
        <authorList>
            <person name="McCartney M.A."/>
            <person name="Auch B."/>
            <person name="Kono T."/>
            <person name="Mallez S."/>
            <person name="Becker A."/>
            <person name="Gohl D.M."/>
            <person name="Silverstein K.A.T."/>
            <person name="Koren S."/>
            <person name="Bechman K.B."/>
            <person name="Herman A."/>
            <person name="Abrahante J.E."/>
            <person name="Garbe J."/>
        </authorList>
    </citation>
    <scope>NUCLEOTIDE SEQUENCE</scope>
    <source>
        <strain evidence="1">Duluth1</strain>
        <tissue evidence="1">Whole animal</tissue>
    </source>
</reference>
<evidence type="ECO:0000313" key="1">
    <source>
        <dbReference type="EMBL" id="KAH3882794.1"/>
    </source>
</evidence>
<dbReference type="EMBL" id="JAIWYP010000001">
    <property type="protein sequence ID" value="KAH3882794.1"/>
    <property type="molecule type" value="Genomic_DNA"/>
</dbReference>
<organism evidence="1 2">
    <name type="scientific">Dreissena polymorpha</name>
    <name type="common">Zebra mussel</name>
    <name type="synonym">Mytilus polymorpha</name>
    <dbReference type="NCBI Taxonomy" id="45954"/>
    <lineage>
        <taxon>Eukaryota</taxon>
        <taxon>Metazoa</taxon>
        <taxon>Spiralia</taxon>
        <taxon>Lophotrochozoa</taxon>
        <taxon>Mollusca</taxon>
        <taxon>Bivalvia</taxon>
        <taxon>Autobranchia</taxon>
        <taxon>Heteroconchia</taxon>
        <taxon>Euheterodonta</taxon>
        <taxon>Imparidentia</taxon>
        <taxon>Neoheterodontei</taxon>
        <taxon>Myida</taxon>
        <taxon>Dreissenoidea</taxon>
        <taxon>Dreissenidae</taxon>
        <taxon>Dreissena</taxon>
    </lineage>
</organism>
<reference evidence="1" key="1">
    <citation type="journal article" date="2019" name="bioRxiv">
        <title>The Genome of the Zebra Mussel, Dreissena polymorpha: A Resource for Invasive Species Research.</title>
        <authorList>
            <person name="McCartney M.A."/>
            <person name="Auch B."/>
            <person name="Kono T."/>
            <person name="Mallez S."/>
            <person name="Zhang Y."/>
            <person name="Obille A."/>
            <person name="Becker A."/>
            <person name="Abrahante J.E."/>
            <person name="Garbe J."/>
            <person name="Badalamenti J.P."/>
            <person name="Herman A."/>
            <person name="Mangelson H."/>
            <person name="Liachko I."/>
            <person name="Sullivan S."/>
            <person name="Sone E.D."/>
            <person name="Koren S."/>
            <person name="Silverstein K.A.T."/>
            <person name="Beckman K.B."/>
            <person name="Gohl D.M."/>
        </authorList>
    </citation>
    <scope>NUCLEOTIDE SEQUENCE</scope>
    <source>
        <strain evidence="1">Duluth1</strain>
        <tissue evidence="1">Whole animal</tissue>
    </source>
</reference>
<protein>
    <submittedName>
        <fullName evidence="1">Uncharacterized protein</fullName>
    </submittedName>
</protein>
<dbReference type="Proteomes" id="UP000828390">
    <property type="component" value="Unassembled WGS sequence"/>
</dbReference>
<comment type="caution">
    <text evidence="1">The sequence shown here is derived from an EMBL/GenBank/DDBJ whole genome shotgun (WGS) entry which is preliminary data.</text>
</comment>